<dbReference type="Proteomes" id="UP001153636">
    <property type="component" value="Chromosome 3"/>
</dbReference>
<reference evidence="2" key="1">
    <citation type="submission" date="2022-01" db="EMBL/GenBank/DDBJ databases">
        <authorList>
            <person name="King R."/>
        </authorList>
    </citation>
    <scope>NUCLEOTIDE SEQUENCE</scope>
</reference>
<dbReference type="Gene3D" id="2.120.10.30">
    <property type="entry name" value="TolB, C-terminal domain"/>
    <property type="match status" value="1"/>
</dbReference>
<name>A0A9P0GFU2_9CUCU</name>
<accession>A0A9P0GFU2</accession>
<feature type="compositionally biased region" description="Acidic residues" evidence="1">
    <location>
        <begin position="494"/>
        <end position="513"/>
    </location>
</feature>
<feature type="compositionally biased region" description="Acidic residues" evidence="1">
    <location>
        <begin position="668"/>
        <end position="680"/>
    </location>
</feature>
<evidence type="ECO:0000313" key="3">
    <source>
        <dbReference type="Proteomes" id="UP001153636"/>
    </source>
</evidence>
<feature type="compositionally biased region" description="Acidic residues" evidence="1">
    <location>
        <begin position="552"/>
        <end position="564"/>
    </location>
</feature>
<proteinExistence type="predicted"/>
<evidence type="ECO:0000313" key="2">
    <source>
        <dbReference type="EMBL" id="CAH1108260.1"/>
    </source>
</evidence>
<feature type="compositionally biased region" description="Basic and acidic residues" evidence="1">
    <location>
        <begin position="595"/>
        <end position="604"/>
    </location>
</feature>
<feature type="compositionally biased region" description="Acidic residues" evidence="1">
    <location>
        <begin position="605"/>
        <end position="638"/>
    </location>
</feature>
<protein>
    <submittedName>
        <fullName evidence="2">Uncharacterized protein</fullName>
    </submittedName>
</protein>
<sequence length="724" mass="83877">MKIYYLFFLIFKQSNCWDLSSLNVNNNYYVNSVAVHRSRAFLALPRSACSNKESDPTLIEVHWNGDAFNHFPNNRPKIVSSQNWNDCESIQDAISLEMEPIKPKLWILDKGNDKCLPKVLSYSLVFNNIAESTELSKIDGTNLNILVIDPFLEDELGHRAYIGNVEEHVLLIFSLRKLIWWKIYLSEPSIFSIPIRTDFLAISKVSPELFITGKDQLDVFSLNLEPIRQMEEPLAYEVEDILLLYNATHRGEKLATSTGIVSDSDSGLTYFMEKDYAIVRWDTRLPLQAEYHQVLFQSYQNFPYISGFLTDYQDSIWALVNPVSPMECDNTDILTLDARAVRILKYNKFTKEIEIEQIDTELQSSDHSGLETIKVQESDIQSDIENKEFKDVENTVNENESKNEEEIEDNSVGEEQIGEIFEKPNESVLETVMKLDQMTESELEKAFMNSDLESDLIQNINKKAKYIKYDNEEVKGEHKEIKKDKKLEKYDKAIDEEDKDVTEEDEEIEEEEASMSKNGELASEEEPELIKPKQAPETNMDINADIGKNKEIEDEPKEDFEEKEDPSNETVYLKKDYKKLPHKNLVKHLVEAEIEKDALTKNTEDYYDDNDEKADEEVEEIGEEEEEEEEDRIIEQEMETPTGKITELDFVQQEPILASTYKSKTESEVNEQTESEENDDMERQKDTNTESVHESELDEDEDYGQSFESLAQPDLVDYSESDSE</sequence>
<dbReference type="OrthoDB" id="6624404at2759"/>
<feature type="region of interest" description="Disordered" evidence="1">
    <location>
        <begin position="595"/>
        <end position="724"/>
    </location>
</feature>
<keyword evidence="3" id="KW-1185">Reference proteome</keyword>
<dbReference type="AlphaFoldDB" id="A0A9P0GFU2"/>
<evidence type="ECO:0000256" key="1">
    <source>
        <dbReference type="SAM" id="MobiDB-lite"/>
    </source>
</evidence>
<gene>
    <name evidence="2" type="ORF">PSYICH_LOCUS8721</name>
</gene>
<organism evidence="2 3">
    <name type="scientific">Psylliodes chrysocephalus</name>
    <dbReference type="NCBI Taxonomy" id="3402493"/>
    <lineage>
        <taxon>Eukaryota</taxon>
        <taxon>Metazoa</taxon>
        <taxon>Ecdysozoa</taxon>
        <taxon>Arthropoda</taxon>
        <taxon>Hexapoda</taxon>
        <taxon>Insecta</taxon>
        <taxon>Pterygota</taxon>
        <taxon>Neoptera</taxon>
        <taxon>Endopterygota</taxon>
        <taxon>Coleoptera</taxon>
        <taxon>Polyphaga</taxon>
        <taxon>Cucujiformia</taxon>
        <taxon>Chrysomeloidea</taxon>
        <taxon>Chrysomelidae</taxon>
        <taxon>Galerucinae</taxon>
        <taxon>Alticini</taxon>
        <taxon>Psylliodes</taxon>
    </lineage>
</organism>
<dbReference type="InterPro" id="IPR011042">
    <property type="entry name" value="6-blade_b-propeller_TolB-like"/>
</dbReference>
<feature type="compositionally biased region" description="Basic and acidic residues" evidence="1">
    <location>
        <begin position="681"/>
        <end position="695"/>
    </location>
</feature>
<feature type="region of interest" description="Disordered" evidence="1">
    <location>
        <begin position="488"/>
        <end position="572"/>
    </location>
</feature>
<dbReference type="EMBL" id="OV651815">
    <property type="protein sequence ID" value="CAH1108260.1"/>
    <property type="molecule type" value="Genomic_DNA"/>
</dbReference>